<dbReference type="InterPro" id="IPR027410">
    <property type="entry name" value="TCP-1-like_intermed_sf"/>
</dbReference>
<sequence length="142" mass="16029">MAKRAKKKVRDMEDTDLGKKKVTLFFGSQTGTPERYLGPVKYLKKDKLEMNGLTFLMVALLVRLQPLFSEVVQISSLKMQKGAFMMIVRRALKNSTIVLGGGAINMELSRYLRVHARTIAGKSWMFINSYAKALEVIDLLVS</sequence>
<protein>
    <submittedName>
        <fullName evidence="1">Uncharacterized protein</fullName>
    </submittedName>
</protein>
<dbReference type="Proteomes" id="UP000734854">
    <property type="component" value="Unassembled WGS sequence"/>
</dbReference>
<dbReference type="SUPFAM" id="SSF48592">
    <property type="entry name" value="GroEL equatorial domain-like"/>
    <property type="match status" value="1"/>
</dbReference>
<dbReference type="GO" id="GO:0005524">
    <property type="term" value="F:ATP binding"/>
    <property type="evidence" value="ECO:0007669"/>
    <property type="project" value="InterPro"/>
</dbReference>
<dbReference type="EMBL" id="JACMSC010000015">
    <property type="protein sequence ID" value="KAG6487197.1"/>
    <property type="molecule type" value="Genomic_DNA"/>
</dbReference>
<dbReference type="Pfam" id="PF00118">
    <property type="entry name" value="Cpn60_TCP1"/>
    <property type="match status" value="1"/>
</dbReference>
<dbReference type="InterPro" id="IPR027413">
    <property type="entry name" value="GROEL-like_equatorial_sf"/>
</dbReference>
<comment type="caution">
    <text evidence="1">The sequence shown here is derived from an EMBL/GenBank/DDBJ whole genome shotgun (WGS) entry which is preliminary data.</text>
</comment>
<dbReference type="Gene3D" id="1.10.560.10">
    <property type="entry name" value="GroEL-like equatorial domain"/>
    <property type="match status" value="1"/>
</dbReference>
<proteinExistence type="predicted"/>
<dbReference type="AlphaFoldDB" id="A0A8J5FGA1"/>
<name>A0A8J5FGA1_ZINOF</name>
<dbReference type="Gene3D" id="3.30.260.10">
    <property type="entry name" value="TCP-1-like chaperonin intermediate domain"/>
    <property type="match status" value="1"/>
</dbReference>
<keyword evidence="2" id="KW-1185">Reference proteome</keyword>
<dbReference type="InterPro" id="IPR002423">
    <property type="entry name" value="Cpn60/GroEL/TCP-1"/>
</dbReference>
<organism evidence="1 2">
    <name type="scientific">Zingiber officinale</name>
    <name type="common">Ginger</name>
    <name type="synonym">Amomum zingiber</name>
    <dbReference type="NCBI Taxonomy" id="94328"/>
    <lineage>
        <taxon>Eukaryota</taxon>
        <taxon>Viridiplantae</taxon>
        <taxon>Streptophyta</taxon>
        <taxon>Embryophyta</taxon>
        <taxon>Tracheophyta</taxon>
        <taxon>Spermatophyta</taxon>
        <taxon>Magnoliopsida</taxon>
        <taxon>Liliopsida</taxon>
        <taxon>Zingiberales</taxon>
        <taxon>Zingiberaceae</taxon>
        <taxon>Zingiber</taxon>
    </lineage>
</organism>
<evidence type="ECO:0000313" key="2">
    <source>
        <dbReference type="Proteomes" id="UP000734854"/>
    </source>
</evidence>
<reference evidence="1 2" key="1">
    <citation type="submission" date="2020-08" db="EMBL/GenBank/DDBJ databases">
        <title>Plant Genome Project.</title>
        <authorList>
            <person name="Zhang R.-G."/>
        </authorList>
    </citation>
    <scope>NUCLEOTIDE SEQUENCE [LARGE SCALE GENOMIC DNA]</scope>
    <source>
        <tissue evidence="1">Rhizome</tissue>
    </source>
</reference>
<accession>A0A8J5FGA1</accession>
<evidence type="ECO:0000313" key="1">
    <source>
        <dbReference type="EMBL" id="KAG6487197.1"/>
    </source>
</evidence>
<gene>
    <name evidence="1" type="ORF">ZIOFF_055780</name>
</gene>